<dbReference type="InterPro" id="IPR005151">
    <property type="entry name" value="Tail-specific_protease"/>
</dbReference>
<dbReference type="GO" id="GO:0006508">
    <property type="term" value="P:proteolysis"/>
    <property type="evidence" value="ECO:0007669"/>
    <property type="project" value="UniProtKB-KW"/>
</dbReference>
<dbReference type="GO" id="GO:0008236">
    <property type="term" value="F:serine-type peptidase activity"/>
    <property type="evidence" value="ECO:0007669"/>
    <property type="project" value="UniProtKB-KW"/>
</dbReference>
<gene>
    <name evidence="8" type="ORF">AXK12_02490</name>
</gene>
<accession>A0A139SR70</accession>
<feature type="compositionally biased region" description="Basic and acidic residues" evidence="5">
    <location>
        <begin position="304"/>
        <end position="313"/>
    </location>
</feature>
<dbReference type="InterPro" id="IPR036034">
    <property type="entry name" value="PDZ_sf"/>
</dbReference>
<dbReference type="EMBL" id="LSZP01000016">
    <property type="protein sequence ID" value="KXU37032.1"/>
    <property type="molecule type" value="Genomic_DNA"/>
</dbReference>
<dbReference type="GO" id="GO:0007165">
    <property type="term" value="P:signal transduction"/>
    <property type="evidence" value="ECO:0007669"/>
    <property type="project" value="TreeGrafter"/>
</dbReference>
<dbReference type="SMART" id="SM00228">
    <property type="entry name" value="PDZ"/>
    <property type="match status" value="1"/>
</dbReference>
<comment type="caution">
    <text evidence="8">The sequence shown here is derived from an EMBL/GenBank/DDBJ whole genome shotgun (WGS) entry which is preliminary data.</text>
</comment>
<dbReference type="CDD" id="cd06782">
    <property type="entry name" value="cpPDZ_CPP-like"/>
    <property type="match status" value="1"/>
</dbReference>
<organism evidence="8 9">
    <name type="scientific">Cephaloticoccus capnophilus</name>
    <dbReference type="NCBI Taxonomy" id="1548208"/>
    <lineage>
        <taxon>Bacteria</taxon>
        <taxon>Pseudomonadati</taxon>
        <taxon>Verrucomicrobiota</taxon>
        <taxon>Opitutia</taxon>
        <taxon>Opitutales</taxon>
        <taxon>Opitutaceae</taxon>
        <taxon>Cephaloticoccus</taxon>
    </lineage>
</organism>
<keyword evidence="4" id="KW-0720">Serine protease</keyword>
<feature type="domain" description="PDZ" evidence="6">
    <location>
        <begin position="98"/>
        <end position="175"/>
    </location>
</feature>
<dbReference type="Gene3D" id="3.90.226.10">
    <property type="entry name" value="2-enoyl-CoA Hydratase, Chain A, domain 1"/>
    <property type="match status" value="1"/>
</dbReference>
<keyword evidence="2" id="KW-0645">Protease</keyword>
<dbReference type="PANTHER" id="PTHR32060:SF30">
    <property type="entry name" value="CARBOXY-TERMINAL PROCESSING PROTEASE CTPA"/>
    <property type="match status" value="1"/>
</dbReference>
<dbReference type="PANTHER" id="PTHR32060">
    <property type="entry name" value="TAIL-SPECIFIC PROTEASE"/>
    <property type="match status" value="1"/>
</dbReference>
<dbReference type="SUPFAM" id="SSF52096">
    <property type="entry name" value="ClpP/crotonase"/>
    <property type="match status" value="1"/>
</dbReference>
<evidence type="ECO:0000313" key="8">
    <source>
        <dbReference type="EMBL" id="KXU37032.1"/>
    </source>
</evidence>
<dbReference type="Pfam" id="PF03572">
    <property type="entry name" value="Peptidase_S41"/>
    <property type="match status" value="1"/>
</dbReference>
<evidence type="ECO:0000256" key="2">
    <source>
        <dbReference type="ARBA" id="ARBA00022670"/>
    </source>
</evidence>
<evidence type="ECO:0000256" key="5">
    <source>
        <dbReference type="SAM" id="MobiDB-lite"/>
    </source>
</evidence>
<dbReference type="STRING" id="1548208.AXK12_02490"/>
<comment type="similarity">
    <text evidence="1">Belongs to the peptidase S41A family.</text>
</comment>
<reference evidence="8 9" key="1">
    <citation type="submission" date="2016-02" db="EMBL/GenBank/DDBJ databases">
        <authorList>
            <person name="Wen L."/>
            <person name="He K."/>
            <person name="Yang H."/>
        </authorList>
    </citation>
    <scope>NUCLEOTIDE SEQUENCE [LARGE SCALE GENOMIC DNA]</scope>
    <source>
        <strain evidence="8 9">CV41</strain>
    </source>
</reference>
<evidence type="ECO:0008006" key="10">
    <source>
        <dbReference type="Google" id="ProtNLM"/>
    </source>
</evidence>
<dbReference type="Pfam" id="PF13180">
    <property type="entry name" value="PDZ_2"/>
    <property type="match status" value="1"/>
</dbReference>
<keyword evidence="3" id="KW-0378">Hydrolase</keyword>
<dbReference type="Gene3D" id="2.30.42.10">
    <property type="match status" value="1"/>
</dbReference>
<sequence length="523" mass="55687">MAFVGSLCGVLLAVGVLRVATAFGWLDGRELQASADYLREVIGLVNTHYVDGQGVAASPEGLAREAIRTLVGSLDPHSEFLEAEHFKRFEEELDGDFGGIGVQVELRGGRLVVIAPIGGTPGERAGLRRGDEILRVDGHEIGRTASSGVSTMDDALKRLRGKPKTPVRLSIWRPGTEEELELEIVRDRIEVDSVREARLLPSRVAAGASEARGDLWASGGLEVGPIGYIQLVDFSARTGEQFLAALDRLIGGGAEALVIDLRNNPGGLLEAAVAVVEPFFKEGELVVYTQGREERASSGGAESSRTRGGERAKSGRGSAARTTRQEWRAAMVGEPVELPIAVLINSGTASAAEIVTGALKDTGRAVVVGERSFGKGSVQTLFKLRDGSGLRITTSRYYTPSGVSIHGHGIEPDVALVMSPEEDDKLRLQRARSDALEDLEEFEARFGFRPIADKQLDAAVDALRGVQLLRVRGFARALHRERLGEVGATEAQAQTDSLSALLGEGEATTGEESGGVKEAVLAQ</sequence>
<dbReference type="InterPro" id="IPR001478">
    <property type="entry name" value="PDZ"/>
</dbReference>
<evidence type="ECO:0000256" key="1">
    <source>
        <dbReference type="ARBA" id="ARBA00009179"/>
    </source>
</evidence>
<dbReference type="AlphaFoldDB" id="A0A139SR70"/>
<protein>
    <recommendedName>
        <fullName evidence="10">PDZ domain-containing protein</fullName>
    </recommendedName>
</protein>
<evidence type="ECO:0000256" key="3">
    <source>
        <dbReference type="ARBA" id="ARBA00022801"/>
    </source>
</evidence>
<evidence type="ECO:0000259" key="6">
    <source>
        <dbReference type="SMART" id="SM00228"/>
    </source>
</evidence>
<feature type="domain" description="Tail specific protease" evidence="7">
    <location>
        <begin position="177"/>
        <end position="417"/>
    </location>
</feature>
<evidence type="ECO:0000256" key="4">
    <source>
        <dbReference type="ARBA" id="ARBA00022825"/>
    </source>
</evidence>
<dbReference type="Gene3D" id="3.30.750.44">
    <property type="match status" value="1"/>
</dbReference>
<dbReference type="SMART" id="SM00245">
    <property type="entry name" value="TSPc"/>
    <property type="match status" value="1"/>
</dbReference>
<feature type="region of interest" description="Disordered" evidence="5">
    <location>
        <begin position="502"/>
        <end position="523"/>
    </location>
</feature>
<dbReference type="InterPro" id="IPR004447">
    <property type="entry name" value="Peptidase_S41A"/>
</dbReference>
<keyword evidence="9" id="KW-1185">Reference proteome</keyword>
<evidence type="ECO:0000259" key="7">
    <source>
        <dbReference type="SMART" id="SM00245"/>
    </source>
</evidence>
<dbReference type="GO" id="GO:0004175">
    <property type="term" value="F:endopeptidase activity"/>
    <property type="evidence" value="ECO:0007669"/>
    <property type="project" value="TreeGrafter"/>
</dbReference>
<dbReference type="CDD" id="cd07560">
    <property type="entry name" value="Peptidase_S41_CPP"/>
    <property type="match status" value="1"/>
</dbReference>
<evidence type="ECO:0000313" key="9">
    <source>
        <dbReference type="Proteomes" id="UP000071392"/>
    </source>
</evidence>
<dbReference type="GO" id="GO:0030288">
    <property type="term" value="C:outer membrane-bounded periplasmic space"/>
    <property type="evidence" value="ECO:0007669"/>
    <property type="project" value="TreeGrafter"/>
</dbReference>
<dbReference type="InterPro" id="IPR029045">
    <property type="entry name" value="ClpP/crotonase-like_dom_sf"/>
</dbReference>
<dbReference type="SUPFAM" id="SSF50156">
    <property type="entry name" value="PDZ domain-like"/>
    <property type="match status" value="1"/>
</dbReference>
<proteinExistence type="inferred from homology"/>
<feature type="region of interest" description="Disordered" evidence="5">
    <location>
        <begin position="291"/>
        <end position="325"/>
    </location>
</feature>
<name>A0A139SR70_9BACT</name>
<feature type="compositionally biased region" description="Low complexity" evidence="5">
    <location>
        <begin position="502"/>
        <end position="511"/>
    </location>
</feature>
<dbReference type="Proteomes" id="UP000071392">
    <property type="component" value="Unassembled WGS sequence"/>
</dbReference>